<keyword evidence="4" id="KW-1185">Reference proteome</keyword>
<dbReference type="AlphaFoldDB" id="A0A9P0AVD5"/>
<sequence length="538" mass="61726">MKKYKDPVEIMTKHLEPAPSIIAERVKFRIKRQEQENHLKTCKGKAKYTSHRVQNEREANESLGFSILADETSDIAGKEQLSIGIRYLDSNNIVKEQFLGFSELTAMDARSISSSILKSLKGFNLNLNKLVGLGFDGCSTMAGKDNGVQKLIRNEYPKATFFHCSSHKLNLVINDLNSVQVVQNSIGIIKEAIVFFKESPKRRSLIPNIPLFCETRWSAKYKSIRIFHEQFATVITALENISLDNKFNANTKSKAHQIVCSLSSPQFIVCLNVISKYSSLLEPVTNKLQAIVIDLLSVKNQVDLLIDMFEKDRQDADSVFSTMFKECQEIANDINVEIKVPRIVGRQIHRSNIQSRSAEKYFKVSLFIPYLDSIISSLKCRFAMDTTLAFSLSWFHPSIIKEGKILTNDQLQNISEKFGVENLKAEYRTWQKVWENRKYTEDIGKLLNEECDFFPNIKMCFQYFLVLPPTTCSIERSFSTLRRVKTWLRSTIGESRLSGLCLISLHRDYVNQNQVAIIKKVIDMFAANKRNLKFLFDE</sequence>
<evidence type="ECO:0000313" key="3">
    <source>
        <dbReference type="EMBL" id="CAH0551176.1"/>
    </source>
</evidence>
<feature type="domain" description="DUF4371" evidence="2">
    <location>
        <begin position="64"/>
        <end position="147"/>
    </location>
</feature>
<evidence type="ECO:0000313" key="4">
    <source>
        <dbReference type="Proteomes" id="UP001154078"/>
    </source>
</evidence>
<gene>
    <name evidence="3" type="ORF">MELIAE_LOCUS3844</name>
</gene>
<evidence type="ECO:0000259" key="2">
    <source>
        <dbReference type="Pfam" id="PF14291"/>
    </source>
</evidence>
<proteinExistence type="predicted"/>
<reference evidence="3" key="1">
    <citation type="submission" date="2021-12" db="EMBL/GenBank/DDBJ databases">
        <authorList>
            <person name="King R."/>
        </authorList>
    </citation>
    <scope>NUCLEOTIDE SEQUENCE</scope>
</reference>
<dbReference type="Pfam" id="PF14291">
    <property type="entry name" value="DUF4371"/>
    <property type="match status" value="1"/>
</dbReference>
<dbReference type="InterPro" id="IPR052958">
    <property type="entry name" value="IFN-induced_PKR_regulator"/>
</dbReference>
<dbReference type="Proteomes" id="UP001154078">
    <property type="component" value="Chromosome 2"/>
</dbReference>
<feature type="domain" description="HAT C-terminal dimerisation" evidence="1">
    <location>
        <begin position="432"/>
        <end position="508"/>
    </location>
</feature>
<dbReference type="GO" id="GO:0046983">
    <property type="term" value="F:protein dimerization activity"/>
    <property type="evidence" value="ECO:0007669"/>
    <property type="project" value="InterPro"/>
</dbReference>
<dbReference type="EMBL" id="OV121133">
    <property type="protein sequence ID" value="CAH0551176.1"/>
    <property type="molecule type" value="Genomic_DNA"/>
</dbReference>
<evidence type="ECO:0008006" key="5">
    <source>
        <dbReference type="Google" id="ProtNLM"/>
    </source>
</evidence>
<accession>A0A9P0AVD5</accession>
<dbReference type="OrthoDB" id="6767230at2759"/>
<name>A0A9P0AVD5_BRAAE</name>
<dbReference type="PANTHER" id="PTHR46289:SF14">
    <property type="entry name" value="DUF4371 DOMAIN-CONTAINING PROTEIN"/>
    <property type="match status" value="1"/>
</dbReference>
<protein>
    <recommendedName>
        <fullName evidence="5">52 kDa repressor of the inhibitor of the protein kinase-like</fullName>
    </recommendedName>
</protein>
<dbReference type="PANTHER" id="PTHR46289">
    <property type="entry name" value="52 KDA REPRESSOR OF THE INHIBITOR OF THE PROTEIN KINASE-LIKE PROTEIN-RELATED"/>
    <property type="match status" value="1"/>
</dbReference>
<dbReference type="Pfam" id="PF05699">
    <property type="entry name" value="Dimer_Tnp_hAT"/>
    <property type="match status" value="1"/>
</dbReference>
<dbReference type="SUPFAM" id="SSF53098">
    <property type="entry name" value="Ribonuclease H-like"/>
    <property type="match status" value="1"/>
</dbReference>
<dbReference type="InterPro" id="IPR025398">
    <property type="entry name" value="DUF4371"/>
</dbReference>
<dbReference type="InterPro" id="IPR008906">
    <property type="entry name" value="HATC_C_dom"/>
</dbReference>
<evidence type="ECO:0000259" key="1">
    <source>
        <dbReference type="Pfam" id="PF05699"/>
    </source>
</evidence>
<organism evidence="3 4">
    <name type="scientific">Brassicogethes aeneus</name>
    <name type="common">Rape pollen beetle</name>
    <name type="synonym">Meligethes aeneus</name>
    <dbReference type="NCBI Taxonomy" id="1431903"/>
    <lineage>
        <taxon>Eukaryota</taxon>
        <taxon>Metazoa</taxon>
        <taxon>Ecdysozoa</taxon>
        <taxon>Arthropoda</taxon>
        <taxon>Hexapoda</taxon>
        <taxon>Insecta</taxon>
        <taxon>Pterygota</taxon>
        <taxon>Neoptera</taxon>
        <taxon>Endopterygota</taxon>
        <taxon>Coleoptera</taxon>
        <taxon>Polyphaga</taxon>
        <taxon>Cucujiformia</taxon>
        <taxon>Nitidulidae</taxon>
        <taxon>Meligethinae</taxon>
        <taxon>Brassicogethes</taxon>
    </lineage>
</organism>
<dbReference type="InterPro" id="IPR012337">
    <property type="entry name" value="RNaseH-like_sf"/>
</dbReference>